<dbReference type="Gene3D" id="1.10.238.150">
    <property type="entry name" value="Formin, FH3 diaphanous domain"/>
    <property type="match status" value="1"/>
</dbReference>
<dbReference type="Pfam" id="PF06371">
    <property type="entry name" value="Drf_GBD"/>
    <property type="match status" value="1"/>
</dbReference>
<evidence type="ECO:0000313" key="6">
    <source>
        <dbReference type="EMBL" id="CAH0104003.1"/>
    </source>
</evidence>
<evidence type="ECO:0000259" key="3">
    <source>
        <dbReference type="PROSITE" id="PS51231"/>
    </source>
</evidence>
<keyword evidence="1" id="KW-0175">Coiled coil</keyword>
<dbReference type="FunFam" id="1.20.58.2220:FF:000009">
    <property type="entry name" value="Disheveled-associated activator of morphogenesis"/>
    <property type="match status" value="1"/>
</dbReference>
<evidence type="ECO:0008006" key="8">
    <source>
        <dbReference type="Google" id="ProtNLM"/>
    </source>
</evidence>
<comment type="caution">
    <text evidence="6">The sequence shown here is derived from an EMBL/GenBank/DDBJ whole genome shotgun (WGS) entry which is preliminary data.</text>
</comment>
<sequence>MVVKIASRPAAQKMFGCFFGWGFSFGEGGRRGMSGPLHSPRCWVVSSVSSRLHLNRLSRPDLSLADLSANWRRRVRVPRLVAPRVDWSLIGSRLRLGLSRVKVEVPAIKMPPIRSRRGWCGCFQKDEPPEITYCVVNQNGMMHLQTLSPAQPMPEESELDAKFTELLEELDLTPPNRAAMLALPAEKKWQIYCNRKKDPGQESDVSNPPEHYIAKVNTIAQLAFSEDDAEEMRIRTKLVDSLKTALRTQPHSFVQRFIELDGLPSLLGALGSMDELTAHCGLHNAYIGCVKALMNNSTGRAHVLAHPSSIKIIAQSLSADNPKVKMAVLEILGAVCLVPGGHRKVLEAMLHFQEYAGERTRFQTIVNDLDRSIGAYRDDVGLKTATMSFLNALLNYGPGEDNLEFRLHLRYELLMLGIQPAIDKLRAHENQTLDRHLDFFDMVRAEDERELARRYEEVHVDTKSATSMFECLRKKLTHTPAYPHFLSLLHHALLLPLDYGSHPYHWLMFDRILQQLVLQGESSEDIDGAPLEINVKEIVQLLATEQELLAAQNKAEEFEKENCDLVNMLTLKEQELDLRLQEKEDCEAGLNRLKEKFERETVAHMEAKQKLADMETYLNELGQQLQMVQQDKMKLEHILNHSGTSIPDDAKNGFKDFNFSPPPGLANFMNGSKGFENSKMPPPPPPPPLGGPPPPPPPGFPSAIQPPKPVAKKDVPPSSVPLKCFNWTKIPDTKVAGTIWTELDEAKLYKVIDLGEFDKLFSAYQKNGLNNHEGSTEDLRQITTNKSKQRNLSVVDGRRAQNCTILLSKLKMSNEDIIRALLSMDSKEELPMDMVEQLLKFIPTNEERALLDERSSDLDSLSRADRFLYDVSKISHYEQRLNTLFYKKKFAQSVSEMEPKVVAVMEASKEVARSKKLKKLLEIILALGNYMNRGQRGNAVGFRISSLNRLADTKSSKNTTLLHYLVDILESKFKDVLKLHEDLPHLKQASKVSLVELEKEMNQLRSGLKAVEKELEYHRTQSHAITAGDRFVPAVKEFMASATCRFSDLEDKFQDMKNRFEKVIGTLGDDPSTAQPDEVFGVFGVFLSSMEEARQENLTTKKRKDEEEKRLLQEAELRKRTIDRKSSKEAMLSRVSKGLTIGNGQNGGTNGCHVNGDKGEFDDLISALRAGDVFGEDLVKMRRNRRRANGSPHRISQTSNSSVRDSRENSRERALNRK</sequence>
<dbReference type="AlphaFoldDB" id="A0A8J2WJ69"/>
<accession>A0A8J2WJ69</accession>
<dbReference type="InterPro" id="IPR051425">
    <property type="entry name" value="Formin_Homology"/>
</dbReference>
<dbReference type="SMART" id="SM00498">
    <property type="entry name" value="FH2"/>
    <property type="match status" value="1"/>
</dbReference>
<dbReference type="SUPFAM" id="SSF101447">
    <property type="entry name" value="Formin homology 2 domain (FH2 domain)"/>
    <property type="match status" value="1"/>
</dbReference>
<dbReference type="EMBL" id="CAKKLH010000124">
    <property type="protein sequence ID" value="CAH0104003.1"/>
    <property type="molecule type" value="Genomic_DNA"/>
</dbReference>
<dbReference type="PROSITE" id="PS51232">
    <property type="entry name" value="GBD_FH3"/>
    <property type="match status" value="1"/>
</dbReference>
<evidence type="ECO:0000313" key="7">
    <source>
        <dbReference type="Proteomes" id="UP000789390"/>
    </source>
</evidence>
<reference evidence="6" key="1">
    <citation type="submission" date="2021-11" db="EMBL/GenBank/DDBJ databases">
        <authorList>
            <person name="Schell T."/>
        </authorList>
    </citation>
    <scope>NUCLEOTIDE SEQUENCE</scope>
    <source>
        <strain evidence="6">M5</strain>
    </source>
</reference>
<protein>
    <recommendedName>
        <fullName evidence="8">Disheveled-associated activator of morphogenesis 1</fullName>
    </recommendedName>
</protein>
<feature type="domain" description="GBD/FH3" evidence="4">
    <location>
        <begin position="151"/>
        <end position="524"/>
    </location>
</feature>
<feature type="domain" description="DAD" evidence="3">
    <location>
        <begin position="1156"/>
        <end position="1189"/>
    </location>
</feature>
<dbReference type="GO" id="GO:0030838">
    <property type="term" value="P:positive regulation of actin filament polymerization"/>
    <property type="evidence" value="ECO:0007669"/>
    <property type="project" value="TreeGrafter"/>
</dbReference>
<dbReference type="PROSITE" id="PS51444">
    <property type="entry name" value="FH2"/>
    <property type="match status" value="1"/>
</dbReference>
<dbReference type="PROSITE" id="PS51231">
    <property type="entry name" value="DAD"/>
    <property type="match status" value="1"/>
</dbReference>
<feature type="region of interest" description="Disordered" evidence="2">
    <location>
        <begin position="1183"/>
        <end position="1218"/>
    </location>
</feature>
<dbReference type="PANTHER" id="PTHR45725:SF1">
    <property type="entry name" value="DISHEVELLED ASSOCIATED ACTIVATOR OF MORPHOGENESIS, ISOFORM D"/>
    <property type="match status" value="1"/>
</dbReference>
<dbReference type="Proteomes" id="UP000789390">
    <property type="component" value="Unassembled WGS sequence"/>
</dbReference>
<dbReference type="InterPro" id="IPR014767">
    <property type="entry name" value="DAD_dom"/>
</dbReference>
<dbReference type="FunFam" id="1.25.10.10:FF:000800">
    <property type="entry name" value="Disheveled-associated activator of morphogenesis"/>
    <property type="match status" value="1"/>
</dbReference>
<dbReference type="SUPFAM" id="SSF48371">
    <property type="entry name" value="ARM repeat"/>
    <property type="match status" value="1"/>
</dbReference>
<evidence type="ECO:0000259" key="5">
    <source>
        <dbReference type="PROSITE" id="PS51444"/>
    </source>
</evidence>
<dbReference type="GO" id="GO:0031267">
    <property type="term" value="F:small GTPase binding"/>
    <property type="evidence" value="ECO:0007669"/>
    <property type="project" value="InterPro"/>
</dbReference>
<proteinExistence type="predicted"/>
<dbReference type="SMART" id="SM01139">
    <property type="entry name" value="Drf_FH3"/>
    <property type="match status" value="1"/>
</dbReference>
<name>A0A8J2WJ69_9CRUS</name>
<dbReference type="InterPro" id="IPR010473">
    <property type="entry name" value="GTPase-bd"/>
</dbReference>
<evidence type="ECO:0000259" key="4">
    <source>
        <dbReference type="PROSITE" id="PS51232"/>
    </source>
</evidence>
<dbReference type="PANTHER" id="PTHR45725">
    <property type="entry name" value="FORMIN HOMOLOGY 2 FAMILY MEMBER"/>
    <property type="match status" value="1"/>
</dbReference>
<evidence type="ECO:0000256" key="2">
    <source>
        <dbReference type="SAM" id="MobiDB-lite"/>
    </source>
</evidence>
<feature type="domain" description="FH2" evidence="5">
    <location>
        <begin position="712"/>
        <end position="1116"/>
    </location>
</feature>
<dbReference type="GO" id="GO:0030036">
    <property type="term" value="P:actin cytoskeleton organization"/>
    <property type="evidence" value="ECO:0007669"/>
    <property type="project" value="InterPro"/>
</dbReference>
<dbReference type="InterPro" id="IPR011989">
    <property type="entry name" value="ARM-like"/>
</dbReference>
<dbReference type="Pfam" id="PF06367">
    <property type="entry name" value="Drf_FH3"/>
    <property type="match status" value="1"/>
</dbReference>
<feature type="compositionally biased region" description="Pro residues" evidence="2">
    <location>
        <begin position="680"/>
        <end position="709"/>
    </location>
</feature>
<feature type="compositionally biased region" description="Polar residues" evidence="2">
    <location>
        <begin position="1194"/>
        <end position="1203"/>
    </location>
</feature>
<dbReference type="Gene3D" id="1.20.58.2220">
    <property type="entry name" value="Formin, FH2 domain"/>
    <property type="match status" value="1"/>
</dbReference>
<dbReference type="InterPro" id="IPR016024">
    <property type="entry name" value="ARM-type_fold"/>
</dbReference>
<dbReference type="OrthoDB" id="1104827at2759"/>
<gene>
    <name evidence="6" type="ORF">DGAL_LOCUS6715</name>
</gene>
<dbReference type="InterPro" id="IPR015425">
    <property type="entry name" value="FH2_Formin"/>
</dbReference>
<dbReference type="GO" id="GO:0003779">
    <property type="term" value="F:actin binding"/>
    <property type="evidence" value="ECO:0007669"/>
    <property type="project" value="InterPro"/>
</dbReference>
<feature type="compositionally biased region" description="Basic and acidic residues" evidence="2">
    <location>
        <begin position="1204"/>
        <end position="1218"/>
    </location>
</feature>
<feature type="region of interest" description="Disordered" evidence="2">
    <location>
        <begin position="665"/>
        <end position="717"/>
    </location>
</feature>
<evidence type="ECO:0000256" key="1">
    <source>
        <dbReference type="SAM" id="Coils"/>
    </source>
</evidence>
<dbReference type="InterPro" id="IPR042201">
    <property type="entry name" value="FH2_Formin_sf"/>
</dbReference>
<dbReference type="Pfam" id="PF02181">
    <property type="entry name" value="FH2"/>
    <property type="match status" value="1"/>
</dbReference>
<feature type="coiled-coil region" evidence="1">
    <location>
        <begin position="590"/>
        <end position="638"/>
    </location>
</feature>
<dbReference type="SMART" id="SM01140">
    <property type="entry name" value="Drf_GBD"/>
    <property type="match status" value="1"/>
</dbReference>
<organism evidence="6 7">
    <name type="scientific">Daphnia galeata</name>
    <dbReference type="NCBI Taxonomy" id="27404"/>
    <lineage>
        <taxon>Eukaryota</taxon>
        <taxon>Metazoa</taxon>
        <taxon>Ecdysozoa</taxon>
        <taxon>Arthropoda</taxon>
        <taxon>Crustacea</taxon>
        <taxon>Branchiopoda</taxon>
        <taxon>Diplostraca</taxon>
        <taxon>Cladocera</taxon>
        <taxon>Anomopoda</taxon>
        <taxon>Daphniidae</taxon>
        <taxon>Daphnia</taxon>
    </lineage>
</organism>
<dbReference type="Gene3D" id="1.25.10.10">
    <property type="entry name" value="Leucine-rich Repeat Variant"/>
    <property type="match status" value="1"/>
</dbReference>
<dbReference type="InterPro" id="IPR014768">
    <property type="entry name" value="GBD/FH3_dom"/>
</dbReference>
<keyword evidence="7" id="KW-1185">Reference proteome</keyword>
<dbReference type="InterPro" id="IPR010472">
    <property type="entry name" value="FH3_dom"/>
</dbReference>